<dbReference type="PIRSF" id="PIRSF000097">
    <property type="entry name" value="AKR"/>
    <property type="match status" value="1"/>
</dbReference>
<accession>A0ABT0MCC5</accession>
<dbReference type="CDD" id="cd19138">
    <property type="entry name" value="AKR_YeaE"/>
    <property type="match status" value="1"/>
</dbReference>
<dbReference type="Gene3D" id="3.20.20.100">
    <property type="entry name" value="NADP-dependent oxidoreductase domain"/>
    <property type="match status" value="1"/>
</dbReference>
<gene>
    <name evidence="2" type="ORF">M3N64_11375</name>
</gene>
<dbReference type="PRINTS" id="PR00069">
    <property type="entry name" value="ALDKETRDTASE"/>
</dbReference>
<dbReference type="Proteomes" id="UP001203004">
    <property type="component" value="Unassembled WGS sequence"/>
</dbReference>
<proteinExistence type="predicted"/>
<keyword evidence="3" id="KW-1185">Reference proteome</keyword>
<dbReference type="SUPFAM" id="SSF51430">
    <property type="entry name" value="NAD(P)-linked oxidoreductase"/>
    <property type="match status" value="1"/>
</dbReference>
<dbReference type="InterPro" id="IPR036812">
    <property type="entry name" value="NAD(P)_OxRdtase_dom_sf"/>
</dbReference>
<sequence length="301" mass="33528">MKWTEQQLDTLRKEAEVRRVTLADGTELPVIGQGTWHIGDDPFTRSTEVSAIRLGIRLGIKLIDTAEMYGEGRSESLIGEAIKGMREHVFLVSKAYPNHATRRKLVHACDESLKRLGTDHLDLYLLHWRGATPLAETVSGMEDLKKAGKIRHWGVSNFDTQDMQELWSVPGGTNCAVNQVLYHLGSRGIEVDLLPWMRAHHVPMMAYCPLAEGGSLKAQLLHDPAVLKAANHHQATPLQILLAWSIRHAESDGIISIPKAAQPQHVFQNAQAAAIRLTEEEQDALNHAFPRPTQKIPLDIV</sequence>
<dbReference type="PANTHER" id="PTHR43638">
    <property type="entry name" value="OXIDOREDUCTASE, ALDO/KETO REDUCTASE FAMILY PROTEIN"/>
    <property type="match status" value="1"/>
</dbReference>
<dbReference type="InterPro" id="IPR020471">
    <property type="entry name" value="AKR"/>
</dbReference>
<evidence type="ECO:0000313" key="3">
    <source>
        <dbReference type="Proteomes" id="UP001203004"/>
    </source>
</evidence>
<organism evidence="2 3">
    <name type="scientific">Sporolactobacillus mangiferae</name>
    <dbReference type="NCBI Taxonomy" id="2940498"/>
    <lineage>
        <taxon>Bacteria</taxon>
        <taxon>Bacillati</taxon>
        <taxon>Bacillota</taxon>
        <taxon>Bacilli</taxon>
        <taxon>Bacillales</taxon>
        <taxon>Sporolactobacillaceae</taxon>
        <taxon>Sporolactobacillus</taxon>
    </lineage>
</organism>
<dbReference type="PANTHER" id="PTHR43638:SF3">
    <property type="entry name" value="ALDEHYDE REDUCTASE"/>
    <property type="match status" value="1"/>
</dbReference>
<dbReference type="Pfam" id="PF00248">
    <property type="entry name" value="Aldo_ket_red"/>
    <property type="match status" value="1"/>
</dbReference>
<reference evidence="2 3" key="1">
    <citation type="submission" date="2022-05" db="EMBL/GenBank/DDBJ databases">
        <title>Sporolactobacillus sp nov CPB3-1, isolated from tree bark (Mangifera indica L.).</title>
        <authorList>
            <person name="Phuengjayaem S."/>
            <person name="Tanasupawat S."/>
        </authorList>
    </citation>
    <scope>NUCLEOTIDE SEQUENCE [LARGE SCALE GENOMIC DNA]</scope>
    <source>
        <strain evidence="2 3">CPB3-1</strain>
    </source>
</reference>
<protein>
    <submittedName>
        <fullName evidence="2">Aldo/keto reductase</fullName>
    </submittedName>
</protein>
<feature type="domain" description="NADP-dependent oxidoreductase" evidence="1">
    <location>
        <begin position="31"/>
        <end position="286"/>
    </location>
</feature>
<evidence type="ECO:0000259" key="1">
    <source>
        <dbReference type="Pfam" id="PF00248"/>
    </source>
</evidence>
<evidence type="ECO:0000313" key="2">
    <source>
        <dbReference type="EMBL" id="MCL1632519.1"/>
    </source>
</evidence>
<comment type="caution">
    <text evidence="2">The sequence shown here is derived from an EMBL/GenBank/DDBJ whole genome shotgun (WGS) entry which is preliminary data.</text>
</comment>
<name>A0ABT0MCC5_9BACL</name>
<dbReference type="RefSeq" id="WP_249102307.1">
    <property type="nucleotide sequence ID" value="NZ_JAMAST010000016.1"/>
</dbReference>
<dbReference type="EMBL" id="JAMAST010000016">
    <property type="protein sequence ID" value="MCL1632519.1"/>
    <property type="molecule type" value="Genomic_DNA"/>
</dbReference>
<dbReference type="InterPro" id="IPR023210">
    <property type="entry name" value="NADP_OxRdtase_dom"/>
</dbReference>